<dbReference type="AlphaFoldDB" id="A0A381YGI7"/>
<dbReference type="NCBIfam" id="TIGR01164">
    <property type="entry name" value="rplP_bact"/>
    <property type="match status" value="1"/>
</dbReference>
<reference evidence="4" key="1">
    <citation type="submission" date="2018-05" db="EMBL/GenBank/DDBJ databases">
        <authorList>
            <person name="Lanie J.A."/>
            <person name="Ng W.-L."/>
            <person name="Kazmierczak K.M."/>
            <person name="Andrzejewski T.M."/>
            <person name="Davidsen T.M."/>
            <person name="Wayne K.J."/>
            <person name="Tettelin H."/>
            <person name="Glass J.I."/>
            <person name="Rusch D."/>
            <person name="Podicherti R."/>
            <person name="Tsui H.-C.T."/>
            <person name="Winkler M.E."/>
        </authorList>
    </citation>
    <scope>NUCLEOTIDE SEQUENCE</scope>
</reference>
<evidence type="ECO:0000256" key="3">
    <source>
        <dbReference type="ARBA" id="ARBA00023274"/>
    </source>
</evidence>
<keyword evidence="3" id="KW-0687">Ribonucleoprotein</keyword>
<dbReference type="InterPro" id="IPR016180">
    <property type="entry name" value="Ribosomal_uL16_dom"/>
</dbReference>
<dbReference type="PRINTS" id="PR00060">
    <property type="entry name" value="RIBOSOMALL16"/>
</dbReference>
<dbReference type="InterPro" id="IPR036920">
    <property type="entry name" value="Ribosomal_uL16_sf"/>
</dbReference>
<dbReference type="CDD" id="cd01433">
    <property type="entry name" value="Ribosomal_L16_L10e"/>
    <property type="match status" value="1"/>
</dbReference>
<evidence type="ECO:0000313" key="4">
    <source>
        <dbReference type="EMBL" id="SVA75722.1"/>
    </source>
</evidence>
<sequence>MLAPRKIKYRKTQKGRMRGMANSGDYVSFGSYGLKAMEAGWITSRQIEAARIAISRKVRKVGRMWIRIFPDKSITKKPAETRMGKGKGSPEYWVAVVKPGRILFEIEGLDEKDAEQTFKLCSYKLPIKTKTVGRREVGV</sequence>
<dbReference type="EMBL" id="UINC01018105">
    <property type="protein sequence ID" value="SVA75722.1"/>
    <property type="molecule type" value="Genomic_DNA"/>
</dbReference>
<dbReference type="HAMAP" id="MF_01342">
    <property type="entry name" value="Ribosomal_uL16"/>
    <property type="match status" value="1"/>
</dbReference>
<evidence type="ECO:0000256" key="1">
    <source>
        <dbReference type="ARBA" id="ARBA00008931"/>
    </source>
</evidence>
<dbReference type="PROSITE" id="PS00586">
    <property type="entry name" value="RIBOSOMAL_L16_1"/>
    <property type="match status" value="1"/>
</dbReference>
<dbReference type="PANTHER" id="PTHR12220:SF13">
    <property type="entry name" value="LARGE RIBOSOMAL SUBUNIT PROTEIN UL16M"/>
    <property type="match status" value="1"/>
</dbReference>
<dbReference type="Pfam" id="PF00252">
    <property type="entry name" value="Ribosomal_L16"/>
    <property type="match status" value="1"/>
</dbReference>
<dbReference type="GO" id="GO:0022625">
    <property type="term" value="C:cytosolic large ribosomal subunit"/>
    <property type="evidence" value="ECO:0007669"/>
    <property type="project" value="TreeGrafter"/>
</dbReference>
<gene>
    <name evidence="4" type="ORF">METZ01_LOCUS128576</name>
</gene>
<evidence type="ECO:0000256" key="2">
    <source>
        <dbReference type="ARBA" id="ARBA00022980"/>
    </source>
</evidence>
<dbReference type="InterPro" id="IPR000114">
    <property type="entry name" value="Ribosomal_uL16_bact-type"/>
</dbReference>
<proteinExistence type="inferred from homology"/>
<dbReference type="InterPro" id="IPR047873">
    <property type="entry name" value="Ribosomal_uL16"/>
</dbReference>
<dbReference type="InterPro" id="IPR020798">
    <property type="entry name" value="Ribosomal_uL16_CS"/>
</dbReference>
<accession>A0A381YGI7</accession>
<dbReference type="GO" id="GO:0003735">
    <property type="term" value="F:structural constituent of ribosome"/>
    <property type="evidence" value="ECO:0007669"/>
    <property type="project" value="InterPro"/>
</dbReference>
<dbReference type="FunFam" id="3.90.1170.10:FF:000001">
    <property type="entry name" value="50S ribosomal protein L16"/>
    <property type="match status" value="1"/>
</dbReference>
<dbReference type="PANTHER" id="PTHR12220">
    <property type="entry name" value="50S/60S RIBOSOMAL PROTEIN L16"/>
    <property type="match status" value="1"/>
</dbReference>
<dbReference type="GO" id="GO:0006412">
    <property type="term" value="P:translation"/>
    <property type="evidence" value="ECO:0007669"/>
    <property type="project" value="InterPro"/>
</dbReference>
<dbReference type="SUPFAM" id="SSF54686">
    <property type="entry name" value="Ribosomal protein L16p/L10e"/>
    <property type="match status" value="1"/>
</dbReference>
<organism evidence="4">
    <name type="scientific">marine metagenome</name>
    <dbReference type="NCBI Taxonomy" id="408172"/>
    <lineage>
        <taxon>unclassified sequences</taxon>
        <taxon>metagenomes</taxon>
        <taxon>ecological metagenomes</taxon>
    </lineage>
</organism>
<comment type="similarity">
    <text evidence="1">Belongs to the universal ribosomal protein uL16 family.</text>
</comment>
<name>A0A381YGI7_9ZZZZ</name>
<keyword evidence="2" id="KW-0689">Ribosomal protein</keyword>
<protein>
    <submittedName>
        <fullName evidence="4">Uncharacterized protein</fullName>
    </submittedName>
</protein>
<dbReference type="GO" id="GO:0019843">
    <property type="term" value="F:rRNA binding"/>
    <property type="evidence" value="ECO:0007669"/>
    <property type="project" value="InterPro"/>
</dbReference>
<dbReference type="PROSITE" id="PS00701">
    <property type="entry name" value="RIBOSOMAL_L16_2"/>
    <property type="match status" value="1"/>
</dbReference>
<dbReference type="Gene3D" id="3.90.1170.10">
    <property type="entry name" value="Ribosomal protein L10e/L16"/>
    <property type="match status" value="1"/>
</dbReference>